<feature type="region of interest" description="Disordered" evidence="1">
    <location>
        <begin position="267"/>
        <end position="321"/>
    </location>
</feature>
<accession>A0AAV4NDP3</accession>
<feature type="compositionally biased region" description="Low complexity" evidence="1">
    <location>
        <begin position="267"/>
        <end position="278"/>
    </location>
</feature>
<dbReference type="EMBL" id="BPLR01020728">
    <property type="protein sequence ID" value="GIX81935.1"/>
    <property type="molecule type" value="Genomic_DNA"/>
</dbReference>
<evidence type="ECO:0000313" key="2">
    <source>
        <dbReference type="EMBL" id="GIX81935.1"/>
    </source>
</evidence>
<feature type="compositionally biased region" description="Pro residues" evidence="1">
    <location>
        <begin position="279"/>
        <end position="294"/>
    </location>
</feature>
<dbReference type="AlphaFoldDB" id="A0AAV4NDP3"/>
<reference evidence="2 3" key="1">
    <citation type="submission" date="2021-06" db="EMBL/GenBank/DDBJ databases">
        <title>Caerostris extrusa draft genome.</title>
        <authorList>
            <person name="Kono N."/>
            <person name="Arakawa K."/>
        </authorList>
    </citation>
    <scope>NUCLEOTIDE SEQUENCE [LARGE SCALE GENOMIC DNA]</scope>
</reference>
<feature type="compositionally biased region" description="Gly residues" evidence="1">
    <location>
        <begin position="297"/>
        <end position="312"/>
    </location>
</feature>
<protein>
    <submittedName>
        <fullName evidence="2">Myelin transcription factor 1-like protein</fullName>
    </submittedName>
</protein>
<keyword evidence="3" id="KW-1185">Reference proteome</keyword>
<dbReference type="Proteomes" id="UP001054945">
    <property type="component" value="Unassembled WGS sequence"/>
</dbReference>
<sequence length="390" mass="43215">MPLCTETRDLPKPSRNQTRRKNFHLNNFNIQNCDNKPNTYLVNHVTAPQEYKQVFHQFAVHKVKTGQFNNADMNSFEDLKRVQEAQEGLAKLSGRISKQQFCGRKFGRKVFTCPRYEKNAPEVSYSNNSSVNMCSRPYQSLPIKYETKIEAKPTTFNFSTSQQEAINFKDVKFTDENRNNVYQLMHFVDCSEEQIERIIRIKFTSTRDEEIHEGVRRGELAKDRGRVRQHTCSFIRHATLATGHDLLQEAMLSGRGGQVQLCRILPIPASSPSRSSGSAPPPLSPPPASSPPTARPGEGGEQAGAGGGGRGCQGTRCPHPEDEDLLLVEGARKVSTTSTNTDFTSSESTQVCALSPHGKDAFCSSASSSSLLSLLSLLSLSSSSNLCFFT</sequence>
<proteinExistence type="predicted"/>
<name>A0AAV4NDP3_CAEEX</name>
<organism evidence="2 3">
    <name type="scientific">Caerostris extrusa</name>
    <name type="common">Bark spider</name>
    <name type="synonym">Caerostris bankana</name>
    <dbReference type="NCBI Taxonomy" id="172846"/>
    <lineage>
        <taxon>Eukaryota</taxon>
        <taxon>Metazoa</taxon>
        <taxon>Ecdysozoa</taxon>
        <taxon>Arthropoda</taxon>
        <taxon>Chelicerata</taxon>
        <taxon>Arachnida</taxon>
        <taxon>Araneae</taxon>
        <taxon>Araneomorphae</taxon>
        <taxon>Entelegynae</taxon>
        <taxon>Araneoidea</taxon>
        <taxon>Araneidae</taxon>
        <taxon>Caerostris</taxon>
    </lineage>
</organism>
<evidence type="ECO:0000313" key="3">
    <source>
        <dbReference type="Proteomes" id="UP001054945"/>
    </source>
</evidence>
<evidence type="ECO:0000256" key="1">
    <source>
        <dbReference type="SAM" id="MobiDB-lite"/>
    </source>
</evidence>
<gene>
    <name evidence="2" type="primary">MYT1L</name>
    <name evidence="2" type="ORF">CEXT_50261</name>
</gene>
<comment type="caution">
    <text evidence="2">The sequence shown here is derived from an EMBL/GenBank/DDBJ whole genome shotgun (WGS) entry which is preliminary data.</text>
</comment>